<feature type="compositionally biased region" description="Basic and acidic residues" evidence="17">
    <location>
        <begin position="1491"/>
        <end position="1503"/>
    </location>
</feature>
<evidence type="ECO:0000256" key="5">
    <source>
        <dbReference type="ARBA" id="ARBA00022737"/>
    </source>
</evidence>
<evidence type="ECO:0000256" key="14">
    <source>
        <dbReference type="ARBA" id="ARBA00067459"/>
    </source>
</evidence>
<feature type="region of interest" description="Disordered" evidence="17">
    <location>
        <begin position="529"/>
        <end position="586"/>
    </location>
</feature>
<dbReference type="GO" id="GO:0005891">
    <property type="term" value="C:voltage-gated calcium channel complex"/>
    <property type="evidence" value="ECO:0007669"/>
    <property type="project" value="InterPro"/>
</dbReference>
<feature type="transmembrane region" description="Helical" evidence="18">
    <location>
        <begin position="1128"/>
        <end position="1149"/>
    </location>
</feature>
<evidence type="ECO:0000256" key="2">
    <source>
        <dbReference type="ARBA" id="ARBA00022448"/>
    </source>
</evidence>
<feature type="region of interest" description="Disordered" evidence="17">
    <location>
        <begin position="1343"/>
        <end position="1367"/>
    </location>
</feature>
<evidence type="ECO:0000256" key="17">
    <source>
        <dbReference type="SAM" id="MobiDB-lite"/>
    </source>
</evidence>
<protein>
    <recommendedName>
        <fullName evidence="14">Calcium-channel protein CCH1</fullName>
    </recommendedName>
</protein>
<comment type="caution">
    <text evidence="20">The sequence shown here is derived from an EMBL/GenBank/DDBJ whole genome shotgun (WGS) entry which is preliminary data.</text>
</comment>
<evidence type="ECO:0000256" key="12">
    <source>
        <dbReference type="ARBA" id="ARBA00023303"/>
    </source>
</evidence>
<comment type="subcellular location">
    <subcellularLocation>
        <location evidence="1">Cell membrane</location>
        <topology evidence="1">Multi-pass membrane protein</topology>
    </subcellularLocation>
    <subcellularLocation>
        <location evidence="16">Membrane</location>
        <topology evidence="16">Multi-pass membrane protein</topology>
    </subcellularLocation>
</comment>
<dbReference type="EMBL" id="JBGBPQ010000005">
    <property type="protein sequence ID" value="KAL1524624.1"/>
    <property type="molecule type" value="Genomic_DNA"/>
</dbReference>
<keyword evidence="3" id="KW-1003">Cell membrane</keyword>
<keyword evidence="7 16" id="KW-0851">Voltage-gated channel</keyword>
<feature type="transmembrane region" description="Helical" evidence="18">
    <location>
        <begin position="739"/>
        <end position="761"/>
    </location>
</feature>
<feature type="transmembrane region" description="Helical" evidence="18">
    <location>
        <begin position="1209"/>
        <end position="1232"/>
    </location>
</feature>
<evidence type="ECO:0000256" key="18">
    <source>
        <dbReference type="SAM" id="Phobius"/>
    </source>
</evidence>
<feature type="domain" description="Ion transport" evidence="19">
    <location>
        <begin position="645"/>
        <end position="940"/>
    </location>
</feature>
<keyword evidence="5" id="KW-0677">Repeat</keyword>
<dbReference type="GO" id="GO:0005245">
    <property type="term" value="F:voltage-gated calcium channel activity"/>
    <property type="evidence" value="ECO:0007669"/>
    <property type="project" value="InterPro"/>
</dbReference>
<feature type="compositionally biased region" description="Basic and acidic residues" evidence="17">
    <location>
        <begin position="1346"/>
        <end position="1361"/>
    </location>
</feature>
<dbReference type="FunFam" id="1.10.287.70:FF:000093">
    <property type="entry name" value="Calcium channel subunit Cch1"/>
    <property type="match status" value="1"/>
</dbReference>
<feature type="transmembrane region" description="Helical" evidence="18">
    <location>
        <begin position="700"/>
        <end position="719"/>
    </location>
</feature>
<dbReference type="PANTHER" id="PTHR10037:SF62">
    <property type="entry name" value="SODIUM CHANNEL PROTEIN 60E"/>
    <property type="match status" value="1"/>
</dbReference>
<dbReference type="Gene3D" id="1.10.238.10">
    <property type="entry name" value="EF-hand"/>
    <property type="match status" value="1"/>
</dbReference>
<feature type="transmembrane region" description="Helical" evidence="18">
    <location>
        <begin position="781"/>
        <end position="810"/>
    </location>
</feature>
<dbReference type="Pfam" id="PF00520">
    <property type="entry name" value="Ion_trans"/>
    <property type="match status" value="3"/>
</dbReference>
<keyword evidence="10 18" id="KW-0472">Membrane</keyword>
<feature type="transmembrane region" description="Helical" evidence="18">
    <location>
        <begin position="1026"/>
        <end position="1045"/>
    </location>
</feature>
<dbReference type="InterPro" id="IPR002077">
    <property type="entry name" value="VDCCAlpha1"/>
</dbReference>
<evidence type="ECO:0000256" key="16">
    <source>
        <dbReference type="RuleBase" id="RU003808"/>
    </source>
</evidence>
<feature type="compositionally biased region" description="Polar residues" evidence="17">
    <location>
        <begin position="363"/>
        <end position="378"/>
    </location>
</feature>
<keyword evidence="9" id="KW-0406">Ion transport</keyword>
<dbReference type="InterPro" id="IPR043203">
    <property type="entry name" value="VGCC_Ca_Na"/>
</dbReference>
<keyword evidence="15" id="KW-0479">Metal-binding</keyword>
<feature type="binding site" evidence="15">
    <location>
        <position position="878"/>
    </location>
    <ligand>
        <name>Ca(2+)</name>
        <dbReference type="ChEBI" id="CHEBI:29108"/>
    </ligand>
</feature>
<comment type="similarity">
    <text evidence="13 16">Belongs to the calcium channel alpha-1 subunit (TC 1.A.1.11) family.</text>
</comment>
<feature type="transmembrane region" description="Helical" evidence="18">
    <location>
        <begin position="193"/>
        <end position="212"/>
    </location>
</feature>
<evidence type="ECO:0000256" key="13">
    <source>
        <dbReference type="ARBA" id="ARBA00061395"/>
    </source>
</evidence>
<dbReference type="GO" id="GO:0001518">
    <property type="term" value="C:voltage-gated sodium channel complex"/>
    <property type="evidence" value="ECO:0007669"/>
    <property type="project" value="TreeGrafter"/>
</dbReference>
<gene>
    <name evidence="20" type="ORF">AB1Y20_019513</name>
</gene>
<sequence length="1729" mass="192539">MRERVVTASRNKWRWVGTTTIFSFNLEIFHKLVHQRRFEQIFMALIVFNTLLLCLYHHDMSAEFERTLEDMNVVLAICFTVEICCKVLGLGLRKFLESPANLGDTAIVALSQIEVVFYLAGSKTGADAKYSILRTFRLLRVLKLARSFFGLVQELLLNTCFVDRRTACVRPTETVRPRWLQVLNTVTKSLSQVTYLLAILLLFMFIFALLGMEAFGGQYSPLVESSAGYLVPAVKWNFDDFPTALITLFVVLTGENWNEVYFDAFSALGGEGIGGLFAHAFFILVVVIGNYMVLSLFVAILLGNLSAPVAEDATSRRRRSILRELLLRLRRYLHVSSGSCLSWFLGEDIPGMDVDFELQMRSLSTESTRPRSTSKPVNRSTSTRSDRSLSNGSVFEQPNPERTRSPSKTRSHSREGEFAAPTCASSPPSGILRNGELRNPTPPKRTMFGETRSASSSGQSETPPLKRPPLRGALHCSDRTEGTNSDSSSPIVPRRPPPKNSSATDSAIEGGAIALPGCQRLPGRQPISEFAFSSTPTSQRIGSRGKSSRRRESPANSETSPYCQRSETQASSSASPTGKRSWSKRTAIRLSTVATTRKHRSAKDLGPPKPGDPIYVPLLDRDLALGCLSRHNRFRKFVIWLVEHPKFDKVVFVLIVASSITMSLPQLDYPGISLACDNKDYTSYWGAACDMSAFVNISDIFFTAAFTLEFMLKVVAMGFSVPTTTAYLSNGWNQLDFCVVAVSLVSLFASSSSALTAVKTLRSLRALRPLRVIAHNPGMRLVVNSLLMALPGVIHVLLIQLLFLLIFGILGVQLFMGRFADCTDASILLREDCTGTFTYVDVNGTELTATRRWQNPDIGHFDDVFSAILTLFEMSMLERWPEVMYRGMDSFALDEAPRRDASRWAAAYFVLWIFVGALFISNLFVGVVVDNFIRIKEQEQGLALLTDNQKEWVSTMLRCARTKPQRTFKPEGQRAQQLWRLVRSDRFEWCLMALIVSNVFFMATEHCVPNDDLQLCVEDKTDFRKVTNWTFSAIFLAEMFIKLGAYQWNYFKQGWNIFDFFLVCSSVLDVSIELAASGSPSFNPTILRVLRVFRIGRLLRLIRSASGLRHLLATLAGSLPSLLNVGSLLLLLIFVYAVLGVSLFSNLTLSGNFINRQANFRTLPNAILLLFRSVTGESWNGLMHDCMVSEESGRCSAANDTCGSAPAAIIFFVSFTLVGGFVLLNLVIAVILENFFGQAGNEERVVPDDVINQYKEEWERLDPKGLGNISSDLLMVLLRRVAFPLGFQIRLRTGSCILMPRSEQMRILDEMDVPDHCGFLNFQELLHCLTRYAHREEIVDDGSFGDTRDRVSSESQSHRPSADQAGQVNVRLDVPALPVFCVRKVHRELKAALKSTHARELCTPRWSQAELHAALMLQAVFKGRRFRRVLQAAKAGILDETNAPPDMPPYLLERLAARGSSTQVEKKGAWRRSLLGGLKMGAAHYEKSFRRSVSRLRDSKSDNGRASFGKRHSSELSVPHVPRLSDGSRPSAPRLLDQNNRGTRQSRVNVREQSVCSDAGGLSSSWFALSPSPAENEVAPAENAVAPAEAVPCLPEGLTPFDTSVIGRCKRIRLPTRAIFQDANVSGVVAKVEAANSYGHDLLWIPVMIDREVSVPDTLMQRRTLLYDPQASPLGILTEDMVMPDAGIAVQELVARKSLKHAPSIGIEHHLPPMVEHSSDKMLPDPFEC</sequence>
<evidence type="ECO:0000313" key="20">
    <source>
        <dbReference type="EMBL" id="KAL1524624.1"/>
    </source>
</evidence>
<dbReference type="InterPro" id="IPR005821">
    <property type="entry name" value="Ion_trans_dom"/>
</dbReference>
<evidence type="ECO:0000256" key="4">
    <source>
        <dbReference type="ARBA" id="ARBA00022692"/>
    </source>
</evidence>
<dbReference type="SUPFAM" id="SSF81324">
    <property type="entry name" value="Voltage-gated potassium channels"/>
    <property type="match status" value="3"/>
</dbReference>
<evidence type="ECO:0000256" key="15">
    <source>
        <dbReference type="PIRSR" id="PIRSR602077-1"/>
    </source>
</evidence>
<reference evidence="20 21" key="1">
    <citation type="journal article" date="2024" name="Science">
        <title>Giant polyketide synthase enzymes in the biosynthesis of giant marine polyether toxins.</title>
        <authorList>
            <person name="Fallon T.R."/>
            <person name="Shende V.V."/>
            <person name="Wierzbicki I.H."/>
            <person name="Pendleton A.L."/>
            <person name="Watervoot N.F."/>
            <person name="Auber R.P."/>
            <person name="Gonzalez D.J."/>
            <person name="Wisecaver J.H."/>
            <person name="Moore B.S."/>
        </authorList>
    </citation>
    <scope>NUCLEOTIDE SEQUENCE [LARGE SCALE GENOMIC DNA]</scope>
    <source>
        <strain evidence="20 21">12B1</strain>
    </source>
</reference>
<evidence type="ECO:0000256" key="9">
    <source>
        <dbReference type="ARBA" id="ARBA00023065"/>
    </source>
</evidence>
<feature type="compositionally biased region" description="Polar residues" evidence="17">
    <location>
        <begin position="554"/>
        <end position="580"/>
    </location>
</feature>
<feature type="transmembrane region" description="Helical" evidence="18">
    <location>
        <begin position="905"/>
        <end position="929"/>
    </location>
</feature>
<feature type="binding site" evidence="15">
    <location>
        <position position="255"/>
    </location>
    <ligand>
        <name>Ca(2+)</name>
        <dbReference type="ChEBI" id="CHEBI:29108"/>
    </ligand>
</feature>
<dbReference type="PRINTS" id="PR00167">
    <property type="entry name" value="CACHANNEL"/>
</dbReference>
<evidence type="ECO:0000259" key="19">
    <source>
        <dbReference type="Pfam" id="PF00520"/>
    </source>
</evidence>
<evidence type="ECO:0000256" key="7">
    <source>
        <dbReference type="ARBA" id="ARBA00022882"/>
    </source>
</evidence>
<feature type="region of interest" description="Disordered" evidence="17">
    <location>
        <begin position="1491"/>
        <end position="1554"/>
    </location>
</feature>
<evidence type="ECO:0000256" key="6">
    <source>
        <dbReference type="ARBA" id="ARBA00022837"/>
    </source>
</evidence>
<keyword evidence="16" id="KW-0109">Calcium transport</keyword>
<evidence type="ECO:0000256" key="8">
    <source>
        <dbReference type="ARBA" id="ARBA00022989"/>
    </source>
</evidence>
<keyword evidence="12" id="KW-0407">Ion channel</keyword>
<feature type="domain" description="Ion transport" evidence="19">
    <location>
        <begin position="37"/>
        <end position="306"/>
    </location>
</feature>
<dbReference type="Proteomes" id="UP001515480">
    <property type="component" value="Unassembled WGS sequence"/>
</dbReference>
<keyword evidence="21" id="KW-1185">Reference proteome</keyword>
<feature type="transmembrane region" description="Helical" evidence="18">
    <location>
        <begin position="41"/>
        <end position="58"/>
    </location>
</feature>
<keyword evidence="4 18" id="KW-0812">Transmembrane</keyword>
<feature type="region of interest" description="Disordered" evidence="17">
    <location>
        <begin position="363"/>
        <end position="506"/>
    </location>
</feature>
<evidence type="ECO:0000256" key="10">
    <source>
        <dbReference type="ARBA" id="ARBA00023136"/>
    </source>
</evidence>
<dbReference type="Gene3D" id="1.10.287.70">
    <property type="match status" value="3"/>
</dbReference>
<feature type="transmembrane region" description="Helical" evidence="18">
    <location>
        <begin position="276"/>
        <end position="309"/>
    </location>
</feature>
<evidence type="ECO:0000256" key="11">
    <source>
        <dbReference type="ARBA" id="ARBA00023180"/>
    </source>
</evidence>
<feature type="transmembrane region" description="Helical" evidence="18">
    <location>
        <begin position="73"/>
        <end position="92"/>
    </location>
</feature>
<dbReference type="GO" id="GO:0005248">
    <property type="term" value="F:voltage-gated sodium channel activity"/>
    <property type="evidence" value="ECO:0007669"/>
    <property type="project" value="TreeGrafter"/>
</dbReference>
<dbReference type="InterPro" id="IPR027359">
    <property type="entry name" value="Volt_channel_dom_sf"/>
</dbReference>
<evidence type="ECO:0000256" key="1">
    <source>
        <dbReference type="ARBA" id="ARBA00004651"/>
    </source>
</evidence>
<dbReference type="GO" id="GO:0046872">
    <property type="term" value="F:metal ion binding"/>
    <property type="evidence" value="ECO:0007669"/>
    <property type="project" value="UniProtKB-KW"/>
</dbReference>
<keyword evidence="16" id="KW-0107">Calcium channel</keyword>
<accession>A0AB34JRA7</accession>
<proteinExistence type="inferred from homology"/>
<evidence type="ECO:0000313" key="21">
    <source>
        <dbReference type="Proteomes" id="UP001515480"/>
    </source>
</evidence>
<keyword evidence="8 18" id="KW-1133">Transmembrane helix</keyword>
<dbReference type="Gene3D" id="1.20.120.350">
    <property type="entry name" value="Voltage-gated potassium channels. Chain C"/>
    <property type="match status" value="3"/>
</dbReference>
<organism evidence="20 21">
    <name type="scientific">Prymnesium parvum</name>
    <name type="common">Toxic golden alga</name>
    <dbReference type="NCBI Taxonomy" id="97485"/>
    <lineage>
        <taxon>Eukaryota</taxon>
        <taxon>Haptista</taxon>
        <taxon>Haptophyta</taxon>
        <taxon>Prymnesiophyceae</taxon>
        <taxon>Prymnesiales</taxon>
        <taxon>Prymnesiaceae</taxon>
        <taxon>Prymnesium</taxon>
    </lineage>
</organism>
<evidence type="ECO:0000256" key="3">
    <source>
        <dbReference type="ARBA" id="ARBA00022475"/>
    </source>
</evidence>
<feature type="compositionally biased region" description="Polar residues" evidence="17">
    <location>
        <begin position="1537"/>
        <end position="1554"/>
    </location>
</feature>
<feature type="domain" description="Ion transport" evidence="19">
    <location>
        <begin position="987"/>
        <end position="1237"/>
    </location>
</feature>
<dbReference type="FunFam" id="1.20.120.350:FF:000009">
    <property type="entry name" value="Voltage-dependent T-type calcium channel subunit alpha"/>
    <property type="match status" value="1"/>
</dbReference>
<keyword evidence="6 15" id="KW-0106">Calcium</keyword>
<keyword evidence="2" id="KW-0813">Transport</keyword>
<feature type="compositionally biased region" description="Polar residues" evidence="17">
    <location>
        <begin position="452"/>
        <end position="462"/>
    </location>
</feature>
<keyword evidence="11" id="KW-0325">Glycoprotein</keyword>
<dbReference type="PANTHER" id="PTHR10037">
    <property type="entry name" value="VOLTAGE-GATED CATION CHANNEL CALCIUM AND SODIUM"/>
    <property type="match status" value="1"/>
</dbReference>
<name>A0AB34JRA7_PRYPA</name>